<dbReference type="PANTHER" id="PTHR31499:SF84">
    <property type="entry name" value="HTH MYB-TYPE DOMAIN-CONTAINING PROTEIN"/>
    <property type="match status" value="1"/>
</dbReference>
<accession>A0A9Q1MY48</accession>
<dbReference type="PANTHER" id="PTHR31499">
    <property type="entry name" value="MYB FAMILY TRANSCRIPTION FACTOR PHL11"/>
    <property type="match status" value="1"/>
</dbReference>
<protein>
    <recommendedName>
        <fullName evidence="7">HTH myb-type domain-containing protein</fullName>
    </recommendedName>
</protein>
<gene>
    <name evidence="8" type="ORF">K7X08_037605</name>
</gene>
<organism evidence="8 9">
    <name type="scientific">Anisodus acutangulus</name>
    <dbReference type="NCBI Taxonomy" id="402998"/>
    <lineage>
        <taxon>Eukaryota</taxon>
        <taxon>Viridiplantae</taxon>
        <taxon>Streptophyta</taxon>
        <taxon>Embryophyta</taxon>
        <taxon>Tracheophyta</taxon>
        <taxon>Spermatophyta</taxon>
        <taxon>Magnoliopsida</taxon>
        <taxon>eudicotyledons</taxon>
        <taxon>Gunneridae</taxon>
        <taxon>Pentapetalae</taxon>
        <taxon>asterids</taxon>
        <taxon>lamiids</taxon>
        <taxon>Solanales</taxon>
        <taxon>Solanaceae</taxon>
        <taxon>Solanoideae</taxon>
        <taxon>Hyoscyameae</taxon>
        <taxon>Anisodus</taxon>
    </lineage>
</organism>
<dbReference type="InterPro" id="IPR006447">
    <property type="entry name" value="Myb_dom_plants"/>
</dbReference>
<evidence type="ECO:0000313" key="9">
    <source>
        <dbReference type="Proteomes" id="UP001152561"/>
    </source>
</evidence>
<dbReference type="InterPro" id="IPR046955">
    <property type="entry name" value="PHR1-like"/>
</dbReference>
<dbReference type="InterPro" id="IPR009057">
    <property type="entry name" value="Homeodomain-like_sf"/>
</dbReference>
<dbReference type="AlphaFoldDB" id="A0A9Q1MY48"/>
<comment type="caution">
    <text evidence="8">The sequence shown here is derived from an EMBL/GenBank/DDBJ whole genome shotgun (WGS) entry which is preliminary data.</text>
</comment>
<comment type="similarity">
    <text evidence="2">Belongs to the MYB-CC family.</text>
</comment>
<dbReference type="InterPro" id="IPR017930">
    <property type="entry name" value="Myb_dom"/>
</dbReference>
<keyword evidence="6" id="KW-0539">Nucleus</keyword>
<feature type="domain" description="HTH myb-type" evidence="7">
    <location>
        <begin position="41"/>
        <end position="101"/>
    </location>
</feature>
<evidence type="ECO:0000256" key="1">
    <source>
        <dbReference type="ARBA" id="ARBA00004123"/>
    </source>
</evidence>
<dbReference type="GO" id="GO:0003700">
    <property type="term" value="F:DNA-binding transcription factor activity"/>
    <property type="evidence" value="ECO:0007669"/>
    <property type="project" value="InterPro"/>
</dbReference>
<dbReference type="PROSITE" id="PS51294">
    <property type="entry name" value="HTH_MYB"/>
    <property type="match status" value="1"/>
</dbReference>
<reference evidence="9" key="1">
    <citation type="journal article" date="2023" name="Proc. Natl. Acad. Sci. U.S.A.">
        <title>Genomic and structural basis for evolution of tropane alkaloid biosynthesis.</title>
        <authorList>
            <person name="Wanga Y.-J."/>
            <person name="Taina T."/>
            <person name="Yua J.-Y."/>
            <person name="Lia J."/>
            <person name="Xua B."/>
            <person name="Chenc J."/>
            <person name="D'Auriad J.C."/>
            <person name="Huanga J.-P."/>
            <person name="Huanga S.-X."/>
        </authorList>
    </citation>
    <scope>NUCLEOTIDE SEQUENCE [LARGE SCALE GENOMIC DNA]</scope>
    <source>
        <strain evidence="9">cv. KIB-2019</strain>
    </source>
</reference>
<dbReference type="Pfam" id="PF14379">
    <property type="entry name" value="Myb_CC_LHEQLE"/>
    <property type="match status" value="1"/>
</dbReference>
<evidence type="ECO:0000256" key="5">
    <source>
        <dbReference type="ARBA" id="ARBA00023163"/>
    </source>
</evidence>
<dbReference type="Pfam" id="PF00249">
    <property type="entry name" value="Myb_DNA-binding"/>
    <property type="match status" value="1"/>
</dbReference>
<dbReference type="GO" id="GO:0000976">
    <property type="term" value="F:transcription cis-regulatory region binding"/>
    <property type="evidence" value="ECO:0007669"/>
    <property type="project" value="UniProtKB-ARBA"/>
</dbReference>
<dbReference type="GO" id="GO:0005634">
    <property type="term" value="C:nucleus"/>
    <property type="evidence" value="ECO:0007669"/>
    <property type="project" value="UniProtKB-SubCell"/>
</dbReference>
<comment type="subcellular location">
    <subcellularLocation>
        <location evidence="1">Nucleus</location>
    </subcellularLocation>
</comment>
<dbReference type="SUPFAM" id="SSF46689">
    <property type="entry name" value="Homeodomain-like"/>
    <property type="match status" value="1"/>
</dbReference>
<name>A0A9Q1MY48_9SOLA</name>
<keyword evidence="5" id="KW-0804">Transcription</keyword>
<evidence type="ECO:0000259" key="7">
    <source>
        <dbReference type="PROSITE" id="PS51294"/>
    </source>
</evidence>
<sequence length="407" mass="45510">MYHHHHQAPNMHPSTRMSFPERQLFLQGANANGDSGLVLSTDAKPRLKWTPDLHERFIDAVNQLGGADKATPKSVLKLMGIQGLNLYHLKSHLQKYRLSKSHHGQTNTSVANKAAASTEKICESTGSPISNPSIGPQPNNNIPISEAIQMQIEVQRRLHEQLEVQRHLQLGIEAQGKYLQAVLEKAQETLGTQNLGTIGLEAAKVQLSDLVSKVSNQCLNSTFSETQEISGFHTPQTHATQRFADCSLDSSLTSSEGPLMDLQEMHNNQIGLTTLNFGPCTEDIENLTRLQQTELRWRDDIKENRKLFSKMDEDTEKQFATETNWSNLSMNVGIQGEKRNVHSSYIDGRPNGIDADIKLFHQVSNRSDSIKPEKLPYFAPKLDLNTDDQTHAASTCKQLDLNGFSWN</sequence>
<dbReference type="Gene3D" id="1.10.10.60">
    <property type="entry name" value="Homeodomain-like"/>
    <property type="match status" value="1"/>
</dbReference>
<dbReference type="InterPro" id="IPR025756">
    <property type="entry name" value="Myb_CC_LHEQLE"/>
</dbReference>
<proteinExistence type="inferred from homology"/>
<evidence type="ECO:0000256" key="6">
    <source>
        <dbReference type="ARBA" id="ARBA00023242"/>
    </source>
</evidence>
<evidence type="ECO:0000313" key="8">
    <source>
        <dbReference type="EMBL" id="KAJ8570633.1"/>
    </source>
</evidence>
<dbReference type="FunFam" id="1.10.10.60:FF:000002">
    <property type="entry name" value="Myb family transcription factor"/>
    <property type="match status" value="1"/>
</dbReference>
<dbReference type="NCBIfam" id="TIGR01557">
    <property type="entry name" value="myb_SHAQKYF"/>
    <property type="match status" value="1"/>
</dbReference>
<keyword evidence="4" id="KW-0175">Coiled coil</keyword>
<evidence type="ECO:0000256" key="2">
    <source>
        <dbReference type="ARBA" id="ARBA00006783"/>
    </source>
</evidence>
<dbReference type="Proteomes" id="UP001152561">
    <property type="component" value="Unassembled WGS sequence"/>
</dbReference>
<evidence type="ECO:0000256" key="4">
    <source>
        <dbReference type="ARBA" id="ARBA00023054"/>
    </source>
</evidence>
<keyword evidence="3" id="KW-0805">Transcription regulation</keyword>
<keyword evidence="9" id="KW-1185">Reference proteome</keyword>
<dbReference type="EMBL" id="JAJAGQ010000002">
    <property type="protein sequence ID" value="KAJ8570633.1"/>
    <property type="molecule type" value="Genomic_DNA"/>
</dbReference>
<dbReference type="OrthoDB" id="551907at2759"/>
<evidence type="ECO:0000256" key="3">
    <source>
        <dbReference type="ARBA" id="ARBA00023015"/>
    </source>
</evidence>
<dbReference type="InterPro" id="IPR001005">
    <property type="entry name" value="SANT/Myb"/>
</dbReference>
<dbReference type="GO" id="GO:0010597">
    <property type="term" value="P:green leaf volatile biosynthetic process"/>
    <property type="evidence" value="ECO:0007669"/>
    <property type="project" value="UniProtKB-ARBA"/>
</dbReference>